<dbReference type="EMBL" id="ABGD02000007">
    <property type="protein sequence ID" value="EDS12254.1"/>
    <property type="molecule type" value="Genomic_DNA"/>
</dbReference>
<sequence length="40" mass="4515">MGKQGLCLARGQVVLSTYKTEFLNILRNRISLFTNSKLSN</sequence>
<dbReference type="HOGENOM" id="CLU_3283908_0_0_9"/>
<gene>
    <name evidence="1" type="ORF">ANACOL_01097</name>
</gene>
<evidence type="ECO:0000313" key="1">
    <source>
        <dbReference type="EMBL" id="EDS12254.1"/>
    </source>
</evidence>
<dbReference type="Proteomes" id="UP000003803">
    <property type="component" value="Unassembled WGS sequence"/>
</dbReference>
<dbReference type="AlphaFoldDB" id="B0P8K8"/>
<comment type="caution">
    <text evidence="1">The sequence shown here is derived from an EMBL/GenBank/DDBJ whole genome shotgun (WGS) entry which is preliminary data.</text>
</comment>
<reference evidence="1" key="2">
    <citation type="submission" date="2013-09" db="EMBL/GenBank/DDBJ databases">
        <title>Draft genome sequence of Anaerotruncus colihominis(DSM 17241).</title>
        <authorList>
            <person name="Sudarsanam P."/>
            <person name="Ley R."/>
            <person name="Guruge J."/>
            <person name="Turnbaugh P.J."/>
            <person name="Mahowald M."/>
            <person name="Liep D."/>
            <person name="Gordon J."/>
        </authorList>
    </citation>
    <scope>NUCLEOTIDE SEQUENCE</scope>
    <source>
        <strain evidence="1">DSM 17241</strain>
    </source>
</reference>
<protein>
    <submittedName>
        <fullName evidence="1">Uncharacterized protein</fullName>
    </submittedName>
</protein>
<evidence type="ECO:0000313" key="2">
    <source>
        <dbReference type="Proteomes" id="UP000003803"/>
    </source>
</evidence>
<accession>B0P8K8</accession>
<reference evidence="1" key="1">
    <citation type="submission" date="2007-11" db="EMBL/GenBank/DDBJ databases">
        <authorList>
            <person name="Fulton L."/>
            <person name="Clifton S."/>
            <person name="Fulton B."/>
            <person name="Xu J."/>
            <person name="Minx P."/>
            <person name="Pepin K.H."/>
            <person name="Johnson M."/>
            <person name="Thiruvilangam P."/>
            <person name="Bhonagiri V."/>
            <person name="Nash W.E."/>
            <person name="Mardis E.R."/>
            <person name="Wilson R.K."/>
        </authorList>
    </citation>
    <scope>NUCLEOTIDE SEQUENCE [LARGE SCALE GENOMIC DNA]</scope>
    <source>
        <strain evidence="1">DSM 17241</strain>
    </source>
</reference>
<name>B0P8K8_9FIRM</name>
<proteinExistence type="predicted"/>
<organism evidence="1 2">
    <name type="scientific">Anaerotruncus colihominis DSM 17241</name>
    <dbReference type="NCBI Taxonomy" id="445972"/>
    <lineage>
        <taxon>Bacteria</taxon>
        <taxon>Bacillati</taxon>
        <taxon>Bacillota</taxon>
        <taxon>Clostridia</taxon>
        <taxon>Eubacteriales</taxon>
        <taxon>Oscillospiraceae</taxon>
        <taxon>Anaerotruncus</taxon>
    </lineage>
</organism>
<keyword evidence="2" id="KW-1185">Reference proteome</keyword>